<keyword evidence="1" id="KW-0472">Membrane</keyword>
<organism evidence="2 3">
    <name type="scientific">Serratia oryzae</name>
    <dbReference type="NCBI Taxonomy" id="2034155"/>
    <lineage>
        <taxon>Bacteria</taxon>
        <taxon>Pseudomonadati</taxon>
        <taxon>Pseudomonadota</taxon>
        <taxon>Gammaproteobacteria</taxon>
        <taxon>Enterobacterales</taxon>
        <taxon>Yersiniaceae</taxon>
        <taxon>Serratia</taxon>
    </lineage>
</organism>
<feature type="transmembrane region" description="Helical" evidence="1">
    <location>
        <begin position="61"/>
        <end position="83"/>
    </location>
</feature>
<proteinExistence type="predicted"/>
<dbReference type="AlphaFoldDB" id="A0A1S8CFS8"/>
<reference evidence="2 3" key="1">
    <citation type="submission" date="2016-11" db="EMBL/GenBank/DDBJ databases">
        <title>Rahnella oryzae sp. nov., isolated from rice root.</title>
        <authorList>
            <person name="Zhang X.-X."/>
            <person name="Zhang J."/>
        </authorList>
    </citation>
    <scope>NUCLEOTIDE SEQUENCE [LARGE SCALE GENOMIC DNA]</scope>
    <source>
        <strain evidence="2 3">J11-6</strain>
    </source>
</reference>
<evidence type="ECO:0000256" key="1">
    <source>
        <dbReference type="SAM" id="Phobius"/>
    </source>
</evidence>
<name>A0A1S8CFS8_9GAMM</name>
<sequence>MERSVLLQHLKTSCYALSAIVLTGWVTDALNEGLIFKMVLRFFRPDDVERYSHPFNDLVSFFIWFIPLIFTTLLLLFASVMTLHHVKKPHLYRIAKRKPLLYCPQVVGSPLLEHLPLFLQTYRAAEKLSLLIPEALQQEYKNTLASMMGSRNYDIYLLKENDDLQKITLEMEQWIKKTLKNQQPDNPTPLFFDITYASAAHSSAALFCSLDQDMELIQATPEGTLYSYDLVCKVQE</sequence>
<dbReference type="RefSeq" id="WP_076943540.1">
    <property type="nucleotide sequence ID" value="NZ_MOXD01000011.1"/>
</dbReference>
<feature type="transmembrane region" description="Helical" evidence="1">
    <location>
        <begin position="12"/>
        <end position="30"/>
    </location>
</feature>
<gene>
    <name evidence="2" type="ORF">BMI79_17800</name>
</gene>
<keyword evidence="1" id="KW-1133">Transmembrane helix</keyword>
<evidence type="ECO:0000313" key="3">
    <source>
        <dbReference type="Proteomes" id="UP000216021"/>
    </source>
</evidence>
<keyword evidence="3" id="KW-1185">Reference proteome</keyword>
<comment type="caution">
    <text evidence="2">The sequence shown here is derived from an EMBL/GenBank/DDBJ whole genome shotgun (WGS) entry which is preliminary data.</text>
</comment>
<dbReference type="OrthoDB" id="8665145at2"/>
<evidence type="ECO:0000313" key="2">
    <source>
        <dbReference type="EMBL" id="OMQ20602.1"/>
    </source>
</evidence>
<dbReference type="Proteomes" id="UP000216021">
    <property type="component" value="Unassembled WGS sequence"/>
</dbReference>
<accession>A0A1S8CFS8</accession>
<protein>
    <submittedName>
        <fullName evidence="2">Uncharacterized protein</fullName>
    </submittedName>
</protein>
<keyword evidence="1" id="KW-0812">Transmembrane</keyword>
<dbReference type="EMBL" id="MOXD01000011">
    <property type="protein sequence ID" value="OMQ20602.1"/>
    <property type="molecule type" value="Genomic_DNA"/>
</dbReference>